<proteinExistence type="predicted"/>
<feature type="chain" id="PRO_5040147960" description="Secreted protein" evidence="2">
    <location>
        <begin position="30"/>
        <end position="86"/>
    </location>
</feature>
<feature type="region of interest" description="Disordered" evidence="1">
    <location>
        <begin position="55"/>
        <end position="86"/>
    </location>
</feature>
<dbReference type="Proteomes" id="UP000807353">
    <property type="component" value="Unassembled WGS sequence"/>
</dbReference>
<protein>
    <recommendedName>
        <fullName evidence="5">Secreted protein</fullName>
    </recommendedName>
</protein>
<dbReference type="EMBL" id="MU150257">
    <property type="protein sequence ID" value="KAF9464076.1"/>
    <property type="molecule type" value="Genomic_DNA"/>
</dbReference>
<evidence type="ECO:0000256" key="1">
    <source>
        <dbReference type="SAM" id="MobiDB-lite"/>
    </source>
</evidence>
<comment type="caution">
    <text evidence="3">The sequence shown here is derived from an EMBL/GenBank/DDBJ whole genome shotgun (WGS) entry which is preliminary data.</text>
</comment>
<gene>
    <name evidence="3" type="ORF">BDZ94DRAFT_1257493</name>
</gene>
<dbReference type="AlphaFoldDB" id="A0A9P6CFG0"/>
<feature type="signal peptide" evidence="2">
    <location>
        <begin position="1"/>
        <end position="29"/>
    </location>
</feature>
<keyword evidence="2" id="KW-0732">Signal</keyword>
<name>A0A9P6CFG0_9AGAR</name>
<evidence type="ECO:0000313" key="4">
    <source>
        <dbReference type="Proteomes" id="UP000807353"/>
    </source>
</evidence>
<accession>A0A9P6CFG0</accession>
<feature type="compositionally biased region" description="Low complexity" evidence="1">
    <location>
        <begin position="55"/>
        <end position="66"/>
    </location>
</feature>
<evidence type="ECO:0000256" key="2">
    <source>
        <dbReference type="SAM" id="SignalP"/>
    </source>
</evidence>
<evidence type="ECO:0008006" key="5">
    <source>
        <dbReference type="Google" id="ProtNLM"/>
    </source>
</evidence>
<evidence type="ECO:0000313" key="3">
    <source>
        <dbReference type="EMBL" id="KAF9464076.1"/>
    </source>
</evidence>
<sequence length="86" mass="9637">MWLNRHFLVSLTTCFCSCFLSSFLHPKGASDQLTCARLAPVSLRFSSSYTSYFPSSGPSPAAGFPPRSTTNHHNILYKPPMPERRQ</sequence>
<reference evidence="3" key="1">
    <citation type="submission" date="2020-11" db="EMBL/GenBank/DDBJ databases">
        <authorList>
            <consortium name="DOE Joint Genome Institute"/>
            <person name="Ahrendt S."/>
            <person name="Riley R."/>
            <person name="Andreopoulos W."/>
            <person name="Labutti K."/>
            <person name="Pangilinan J."/>
            <person name="Ruiz-Duenas F.J."/>
            <person name="Barrasa J.M."/>
            <person name="Sanchez-Garcia M."/>
            <person name="Camarero S."/>
            <person name="Miyauchi S."/>
            <person name="Serrano A."/>
            <person name="Linde D."/>
            <person name="Babiker R."/>
            <person name="Drula E."/>
            <person name="Ayuso-Fernandez I."/>
            <person name="Pacheco R."/>
            <person name="Padilla G."/>
            <person name="Ferreira P."/>
            <person name="Barriuso J."/>
            <person name="Kellner H."/>
            <person name="Castanera R."/>
            <person name="Alfaro M."/>
            <person name="Ramirez L."/>
            <person name="Pisabarro A.G."/>
            <person name="Kuo A."/>
            <person name="Tritt A."/>
            <person name="Lipzen A."/>
            <person name="He G."/>
            <person name="Yan M."/>
            <person name="Ng V."/>
            <person name="Cullen D."/>
            <person name="Martin F."/>
            <person name="Rosso M.-N."/>
            <person name="Henrissat B."/>
            <person name="Hibbett D."/>
            <person name="Martinez A.T."/>
            <person name="Grigoriev I.V."/>
        </authorList>
    </citation>
    <scope>NUCLEOTIDE SEQUENCE</scope>
    <source>
        <strain evidence="3">CBS 247.69</strain>
    </source>
</reference>
<organism evidence="3 4">
    <name type="scientific">Collybia nuda</name>
    <dbReference type="NCBI Taxonomy" id="64659"/>
    <lineage>
        <taxon>Eukaryota</taxon>
        <taxon>Fungi</taxon>
        <taxon>Dikarya</taxon>
        <taxon>Basidiomycota</taxon>
        <taxon>Agaricomycotina</taxon>
        <taxon>Agaricomycetes</taxon>
        <taxon>Agaricomycetidae</taxon>
        <taxon>Agaricales</taxon>
        <taxon>Tricholomatineae</taxon>
        <taxon>Clitocybaceae</taxon>
        <taxon>Collybia</taxon>
    </lineage>
</organism>
<keyword evidence="4" id="KW-1185">Reference proteome</keyword>